<protein>
    <submittedName>
        <fullName evidence="2">Uncharacterized protein</fullName>
    </submittedName>
</protein>
<name>A0A7J2U5T1_9CREN</name>
<keyword evidence="1" id="KW-0812">Transmembrane</keyword>
<organism evidence="2">
    <name type="scientific">Ignisphaera aggregans</name>
    <dbReference type="NCBI Taxonomy" id="334771"/>
    <lineage>
        <taxon>Archaea</taxon>
        <taxon>Thermoproteota</taxon>
        <taxon>Thermoprotei</taxon>
        <taxon>Desulfurococcales</taxon>
        <taxon>Desulfurococcaceae</taxon>
        <taxon>Ignisphaera</taxon>
    </lineage>
</organism>
<keyword evidence="1" id="KW-0472">Membrane</keyword>
<accession>A0A7J2U5T1</accession>
<feature type="transmembrane region" description="Helical" evidence="1">
    <location>
        <begin position="33"/>
        <end position="65"/>
    </location>
</feature>
<proteinExistence type="predicted"/>
<reference evidence="2" key="1">
    <citation type="journal article" date="2020" name="mSystems">
        <title>Genome- and Community-Level Interaction Insights into Carbon Utilization and Element Cycling Functions of Hydrothermarchaeota in Hydrothermal Sediment.</title>
        <authorList>
            <person name="Zhou Z."/>
            <person name="Liu Y."/>
            <person name="Xu W."/>
            <person name="Pan J."/>
            <person name="Luo Z.H."/>
            <person name="Li M."/>
        </authorList>
    </citation>
    <scope>NUCLEOTIDE SEQUENCE [LARGE SCALE GENOMIC DNA]</scope>
    <source>
        <strain evidence="2">SpSt-125</strain>
    </source>
</reference>
<gene>
    <name evidence="2" type="ORF">ENO26_09335</name>
</gene>
<sequence>MLLTGALHIAIAALGISMIIAMWSAGRKKGFKYIAVAASIAALLLLAGYIVGAIAMLIASAIYILKN</sequence>
<evidence type="ECO:0000313" key="2">
    <source>
        <dbReference type="EMBL" id="HEM67745.1"/>
    </source>
</evidence>
<dbReference type="EMBL" id="DSEU01000066">
    <property type="protein sequence ID" value="HEM67745.1"/>
    <property type="molecule type" value="Genomic_DNA"/>
</dbReference>
<keyword evidence="1" id="KW-1133">Transmembrane helix</keyword>
<feature type="transmembrane region" description="Helical" evidence="1">
    <location>
        <begin position="6"/>
        <end position="26"/>
    </location>
</feature>
<evidence type="ECO:0000256" key="1">
    <source>
        <dbReference type="SAM" id="Phobius"/>
    </source>
</evidence>
<dbReference type="AlphaFoldDB" id="A0A7J2U5T1"/>
<comment type="caution">
    <text evidence="2">The sequence shown here is derived from an EMBL/GenBank/DDBJ whole genome shotgun (WGS) entry which is preliminary data.</text>
</comment>